<dbReference type="EMBL" id="QRWT01000036">
    <property type="protein sequence ID" value="RGT46026.1"/>
    <property type="molecule type" value="Genomic_DNA"/>
</dbReference>
<dbReference type="InterPro" id="IPR006500">
    <property type="entry name" value="Helicase_put_C_phage/plasmid"/>
</dbReference>
<gene>
    <name evidence="5" type="ORF">DWX27_21135</name>
    <name evidence="6" type="ORF">DWZ95_05170</name>
</gene>
<dbReference type="PANTHER" id="PTHR35372">
    <property type="entry name" value="ATP BINDING PROTEIN-RELATED"/>
    <property type="match status" value="1"/>
</dbReference>
<dbReference type="InterPro" id="IPR014015">
    <property type="entry name" value="Helicase_SF3_DNA-vir"/>
</dbReference>
<dbReference type="Proteomes" id="UP000284772">
    <property type="component" value="Unassembled WGS sequence"/>
</dbReference>
<dbReference type="Proteomes" id="UP000285013">
    <property type="component" value="Unassembled WGS sequence"/>
</dbReference>
<dbReference type="PANTHER" id="PTHR35372:SF2">
    <property type="entry name" value="SF3 HELICASE DOMAIN-CONTAINING PROTEIN"/>
    <property type="match status" value="1"/>
</dbReference>
<protein>
    <submittedName>
        <fullName evidence="6">DNA primase</fullName>
    </submittedName>
</protein>
<comment type="caution">
    <text evidence="6">The sequence shown here is derived from an EMBL/GenBank/DDBJ whole genome shotgun (WGS) entry which is preliminary data.</text>
</comment>
<accession>A0A412NXA5</accession>
<evidence type="ECO:0000256" key="3">
    <source>
        <dbReference type="ARBA" id="ARBA00022840"/>
    </source>
</evidence>
<keyword evidence="1" id="KW-0547">Nucleotide-binding</keyword>
<reference evidence="7 8" key="1">
    <citation type="submission" date="2018-08" db="EMBL/GenBank/DDBJ databases">
        <title>A genome reference for cultivated species of the human gut microbiota.</title>
        <authorList>
            <person name="Zou Y."/>
            <person name="Xue W."/>
            <person name="Luo G."/>
        </authorList>
    </citation>
    <scope>NUCLEOTIDE SEQUENCE [LARGE SCALE GENOMIC DNA]</scope>
    <source>
        <strain evidence="5 7">AF19-10AC</strain>
        <strain evidence="6 8">AF36-16BH</strain>
    </source>
</reference>
<evidence type="ECO:0000313" key="7">
    <source>
        <dbReference type="Proteomes" id="UP000284772"/>
    </source>
</evidence>
<evidence type="ECO:0000256" key="2">
    <source>
        <dbReference type="ARBA" id="ARBA00022801"/>
    </source>
</evidence>
<feature type="domain" description="SF3 helicase" evidence="4">
    <location>
        <begin position="245"/>
        <end position="400"/>
    </location>
</feature>
<evidence type="ECO:0000259" key="4">
    <source>
        <dbReference type="PROSITE" id="PS51206"/>
    </source>
</evidence>
<name>A0A412NXA5_9BACE</name>
<dbReference type="InterPro" id="IPR027417">
    <property type="entry name" value="P-loop_NTPase"/>
</dbReference>
<dbReference type="SUPFAM" id="SSF52540">
    <property type="entry name" value="P-loop containing nucleoside triphosphate hydrolases"/>
    <property type="match status" value="1"/>
</dbReference>
<dbReference type="InterPro" id="IPR014818">
    <property type="entry name" value="Phage/plasmid_primase_P4_C"/>
</dbReference>
<keyword evidence="3" id="KW-0067">ATP-binding</keyword>
<dbReference type="Gene3D" id="3.40.50.300">
    <property type="entry name" value="P-loop containing nucleotide triphosphate hydrolases"/>
    <property type="match status" value="1"/>
</dbReference>
<organism evidence="6 8">
    <name type="scientific">Bacteroides intestinalis</name>
    <dbReference type="NCBI Taxonomy" id="329854"/>
    <lineage>
        <taxon>Bacteria</taxon>
        <taxon>Pseudomonadati</taxon>
        <taxon>Bacteroidota</taxon>
        <taxon>Bacteroidia</taxon>
        <taxon>Bacteroidales</taxon>
        <taxon>Bacteroidaceae</taxon>
        <taxon>Bacteroides</taxon>
    </lineage>
</organism>
<dbReference type="AlphaFoldDB" id="A0A412NXA5"/>
<keyword evidence="2" id="KW-0378">Hydrolase</keyword>
<dbReference type="InterPro" id="IPR051620">
    <property type="entry name" value="ORF904-like_C"/>
</dbReference>
<dbReference type="RefSeq" id="WP_115502221.1">
    <property type="nucleotide sequence ID" value="NZ_CABMMK010000002.1"/>
</dbReference>
<dbReference type="Pfam" id="PF08706">
    <property type="entry name" value="D5_N"/>
    <property type="match status" value="1"/>
</dbReference>
<proteinExistence type="predicted"/>
<dbReference type="InterPro" id="IPR045455">
    <property type="entry name" value="NrS-1_pol-like_helicase"/>
</dbReference>
<dbReference type="GO" id="GO:0005524">
    <property type="term" value="F:ATP binding"/>
    <property type="evidence" value="ECO:0007669"/>
    <property type="project" value="UniProtKB-KW"/>
</dbReference>
<dbReference type="PROSITE" id="PS51206">
    <property type="entry name" value="SF3_HELICASE_1"/>
    <property type="match status" value="1"/>
</dbReference>
<dbReference type="EMBL" id="QRPE01000003">
    <property type="protein sequence ID" value="RHL95205.1"/>
    <property type="molecule type" value="Genomic_DNA"/>
</dbReference>
<sequence>MNSNSNNNNIPMINHPYKTAKGLKRYVRDILQQVQQEETLKKIIDISSKIDYPVIYHLDDDKKLEKLAELRRKENNGGLSENETRELKGLEPDDEVKYIILIEELMKNADEFKLGLGIEPDSIQPYIYTGCYWKNITRPLLKEFLAVAANKADFNYYDIRLSRNLERLYNQFVALCTLVPDLNEKKDEVKINLKNGTFVISKDKQELRDFDKRDFFKYQLPFEYNSKATCDDFKAFLNEVLPEKESQMILAEYLGYIFTQNLKLEKCLILKGEGSNGKSVIFEIVQALLGEHNTCSYTISNLCNENGYFRAQLGNYLLNYSSELGGKNINPDLFKKLISNEPIDARSPYGHPFIIRNYGKFMFNTNKFPNNIEFTHAYLRRFIILNFEVIIPDEKQDKHLAKKIISKELSGIFNWVLEGLGRLLKQQQFTESPKAKELLEEMRFESDSVAQFIEAKKYVPSVSDNDRVLLKDFREEYNAYCCIKKLIPVRRKEFSTRIKSLKFEIEKGGGGNNYIFVKSNNIAKQFVENSLSDGL</sequence>
<evidence type="ECO:0000313" key="6">
    <source>
        <dbReference type="EMBL" id="RHL95205.1"/>
    </source>
</evidence>
<evidence type="ECO:0000256" key="1">
    <source>
        <dbReference type="ARBA" id="ARBA00022741"/>
    </source>
</evidence>
<dbReference type="GO" id="GO:0016787">
    <property type="term" value="F:hydrolase activity"/>
    <property type="evidence" value="ECO:0007669"/>
    <property type="project" value="UniProtKB-KW"/>
</dbReference>
<dbReference type="NCBIfam" id="TIGR01613">
    <property type="entry name" value="primase_Cterm"/>
    <property type="match status" value="1"/>
</dbReference>
<evidence type="ECO:0000313" key="8">
    <source>
        <dbReference type="Proteomes" id="UP000285013"/>
    </source>
</evidence>
<evidence type="ECO:0000313" key="5">
    <source>
        <dbReference type="EMBL" id="RGT46026.1"/>
    </source>
</evidence>
<dbReference type="Pfam" id="PF19263">
    <property type="entry name" value="DUF5906"/>
    <property type="match status" value="1"/>
</dbReference>